<protein>
    <submittedName>
        <fullName evidence="2">GMC_OxRdtase_N domain-containing protein</fullName>
    </submittedName>
</protein>
<dbReference type="WBParaSite" id="maker-uti_cns_0003599-snap-gene-0.6-mRNA-1">
    <property type="protein sequence ID" value="maker-uti_cns_0003599-snap-gene-0.6-mRNA-1"/>
    <property type="gene ID" value="maker-uti_cns_0003599-snap-gene-0.6"/>
</dbReference>
<evidence type="ECO:0000313" key="2">
    <source>
        <dbReference type="WBParaSite" id="maker-uti_cns_0003599-snap-gene-0.6-mRNA-1"/>
    </source>
</evidence>
<dbReference type="AlphaFoldDB" id="A0A1I8GY11"/>
<dbReference type="Proteomes" id="UP000095280">
    <property type="component" value="Unplaced"/>
</dbReference>
<organism evidence="1 2">
    <name type="scientific">Macrostomum lignano</name>
    <dbReference type="NCBI Taxonomy" id="282301"/>
    <lineage>
        <taxon>Eukaryota</taxon>
        <taxon>Metazoa</taxon>
        <taxon>Spiralia</taxon>
        <taxon>Lophotrochozoa</taxon>
        <taxon>Platyhelminthes</taxon>
        <taxon>Rhabditophora</taxon>
        <taxon>Macrostomorpha</taxon>
        <taxon>Macrostomida</taxon>
        <taxon>Macrostomidae</taxon>
        <taxon>Macrostomum</taxon>
    </lineage>
</organism>
<evidence type="ECO:0000313" key="1">
    <source>
        <dbReference type="Proteomes" id="UP000095280"/>
    </source>
</evidence>
<accession>A0A1I8GY11</accession>
<reference evidence="2" key="1">
    <citation type="submission" date="2016-11" db="UniProtKB">
        <authorList>
            <consortium name="WormBaseParasite"/>
        </authorList>
    </citation>
    <scope>IDENTIFICATION</scope>
</reference>
<proteinExistence type="predicted"/>
<name>A0A1I8GY11_9PLAT</name>
<keyword evidence="1" id="KW-1185">Reference proteome</keyword>
<sequence>LLTRFHVLQLRPKVFNGHDCQSGFGEDLAERVASEHAQPSVADVLAAQDLKVVDRAIVVHLAVRSLEIPGHSRPWETAELHQKLCRIAFAYGYGLRHDVEYGDSVAFNCARPIAHHRPVLAGVFGIAVPDLQPGKTPLAVGVHPRAQRHRLAVLQPVDAQVAVSGRLNLQFCIAARPVAISSSSCIRLRMLCSALPGNCDDVTTPVPPASPSSNPAVIREPNWTRTPSQNQCACTRLPLPGSARAENAAGAAASGTCSCAGLSGARKRGGSARRRSASILRSLNVHHRARWQSRCGHHPSRARAAVNDCFFERFDSIRRRRHSGLESYAGVLCDHRAINLADKLRRRLRDSIVIVLAGAAGAQTLVQTVDVGHHGLLGQLGVRHNALLGYDPGSFGKFEHILNFSGVLVDIGAQVVKVRPRPGTHVSDIGLLWSIPKLLRTTQEYSPLSSGHRLTSIEWQAVLAPLSLHRAVIQRSHSTVDSNCGAFAYAGRRPRLAHKPGAKNRAGFHYRQDATKRGKNCQSMKVAAMIAFIAVAALVTVQLTDASLAEEGPNSHQMFRFKKGFHFFRLRKSAAAAQGCMINDNALEGMEMVVKAARSGKLCNQDKQMLRVFLASLLL</sequence>